<accession>A0AAE1AMV5</accession>
<feature type="transmembrane region" description="Helical" evidence="1">
    <location>
        <begin position="100"/>
        <end position="123"/>
    </location>
</feature>
<comment type="caution">
    <text evidence="2">The sequence shown here is derived from an EMBL/GenBank/DDBJ whole genome shotgun (WGS) entry which is preliminary data.</text>
</comment>
<protein>
    <submittedName>
        <fullName evidence="2">Uncharacterized protein</fullName>
    </submittedName>
</protein>
<organism evidence="2 3">
    <name type="scientific">Elysia crispata</name>
    <name type="common">lettuce slug</name>
    <dbReference type="NCBI Taxonomy" id="231223"/>
    <lineage>
        <taxon>Eukaryota</taxon>
        <taxon>Metazoa</taxon>
        <taxon>Spiralia</taxon>
        <taxon>Lophotrochozoa</taxon>
        <taxon>Mollusca</taxon>
        <taxon>Gastropoda</taxon>
        <taxon>Heterobranchia</taxon>
        <taxon>Euthyneura</taxon>
        <taxon>Panpulmonata</taxon>
        <taxon>Sacoglossa</taxon>
        <taxon>Placobranchoidea</taxon>
        <taxon>Plakobranchidae</taxon>
        <taxon>Elysia</taxon>
    </lineage>
</organism>
<keyword evidence="1" id="KW-0812">Transmembrane</keyword>
<proteinExistence type="predicted"/>
<keyword evidence="3" id="KW-1185">Reference proteome</keyword>
<keyword evidence="1" id="KW-0472">Membrane</keyword>
<dbReference type="AlphaFoldDB" id="A0AAE1AMV5"/>
<name>A0AAE1AMV5_9GAST</name>
<evidence type="ECO:0000313" key="2">
    <source>
        <dbReference type="EMBL" id="KAK3790689.1"/>
    </source>
</evidence>
<evidence type="ECO:0000313" key="3">
    <source>
        <dbReference type="Proteomes" id="UP001283361"/>
    </source>
</evidence>
<dbReference type="Proteomes" id="UP001283361">
    <property type="component" value="Unassembled WGS sequence"/>
</dbReference>
<keyword evidence="1" id="KW-1133">Transmembrane helix</keyword>
<dbReference type="EMBL" id="JAWDGP010001519">
    <property type="protein sequence ID" value="KAK3790689.1"/>
    <property type="molecule type" value="Genomic_DNA"/>
</dbReference>
<sequence>MISLKLFPNPSSIASYISLESTAVQIDGALLGSQKEAHPGNQLSTWLVMEQHLLTFLLQPLTGRSERCQPMVRCKNPKERNTPGPATGAETVTASDRDKLPLLCVCPPAPTTFIALLLLVALVTRDAERRQTRISGDGHVCPGEITTAVCGYTA</sequence>
<gene>
    <name evidence="2" type="ORF">RRG08_038181</name>
</gene>
<reference evidence="2" key="1">
    <citation type="journal article" date="2023" name="G3 (Bethesda)">
        <title>A reference genome for the long-term kleptoplast-retaining sea slug Elysia crispata morphotype clarki.</title>
        <authorList>
            <person name="Eastman K.E."/>
            <person name="Pendleton A.L."/>
            <person name="Shaikh M.A."/>
            <person name="Suttiyut T."/>
            <person name="Ogas R."/>
            <person name="Tomko P."/>
            <person name="Gavelis G."/>
            <person name="Widhalm J.R."/>
            <person name="Wisecaver J.H."/>
        </authorList>
    </citation>
    <scope>NUCLEOTIDE SEQUENCE</scope>
    <source>
        <strain evidence="2">ECLA1</strain>
    </source>
</reference>
<evidence type="ECO:0000256" key="1">
    <source>
        <dbReference type="SAM" id="Phobius"/>
    </source>
</evidence>